<evidence type="ECO:0000256" key="5">
    <source>
        <dbReference type="ARBA" id="ARBA00022927"/>
    </source>
</evidence>
<feature type="transmembrane region" description="Helical" evidence="9">
    <location>
        <begin position="60"/>
        <end position="83"/>
    </location>
</feature>
<evidence type="ECO:0000256" key="9">
    <source>
        <dbReference type="SAM" id="Phobius"/>
    </source>
</evidence>
<protein>
    <submittedName>
        <fullName evidence="10">SYS1 integral membrane protein, putative</fullName>
    </submittedName>
</protein>
<feature type="transmembrane region" description="Helical" evidence="9">
    <location>
        <begin position="90"/>
        <end position="109"/>
    </location>
</feature>
<comment type="subcellular location">
    <subcellularLocation>
        <location evidence="1">Golgi apparatus membrane</location>
        <topology evidence="1">Multi-pass membrane protein</topology>
    </subcellularLocation>
</comment>
<sequence length="155" mass="17768">MTRFYNSTFDPWLIVLQIVVMQSLFYCSMGFFLFFFGFLLGVPIFLEQIFSAGAVGLNDAPSVVVLLAFTFTSITCAIFLVTVVERAKKCLDFAATIHLFHFLGCLVYAGFPTAWLWWLLMLFSLLCMTMLGEYLCWRQEMKEIPIRSVAHVLEV</sequence>
<feature type="transmembrane region" description="Helical" evidence="9">
    <location>
        <begin position="115"/>
        <end position="137"/>
    </location>
</feature>
<dbReference type="AlphaFoldDB" id="L8H5R6"/>
<keyword evidence="8 9" id="KW-0472">Membrane</keyword>
<dbReference type="OMA" id="EYEMVGM"/>
<evidence type="ECO:0000256" key="4">
    <source>
        <dbReference type="ARBA" id="ARBA00022692"/>
    </source>
</evidence>
<evidence type="ECO:0000256" key="7">
    <source>
        <dbReference type="ARBA" id="ARBA00023034"/>
    </source>
</evidence>
<dbReference type="PANTHER" id="PTHR12952:SF0">
    <property type="entry name" value="PROTEIN SYS1 HOMOLOG"/>
    <property type="match status" value="1"/>
</dbReference>
<comment type="similarity">
    <text evidence="2">Belongs to the SYS1 family.</text>
</comment>
<dbReference type="KEGG" id="acan:ACA1_098810"/>
<dbReference type="GO" id="GO:0006895">
    <property type="term" value="P:Golgi to endosome transport"/>
    <property type="evidence" value="ECO:0007669"/>
    <property type="project" value="TreeGrafter"/>
</dbReference>
<dbReference type="GO" id="GO:0043001">
    <property type="term" value="P:Golgi to plasma membrane protein transport"/>
    <property type="evidence" value="ECO:0007669"/>
    <property type="project" value="TreeGrafter"/>
</dbReference>
<keyword evidence="3" id="KW-0813">Transport</keyword>
<keyword evidence="4 9" id="KW-0812">Transmembrane</keyword>
<dbReference type="GO" id="GO:0005802">
    <property type="term" value="C:trans-Golgi network"/>
    <property type="evidence" value="ECO:0007669"/>
    <property type="project" value="TreeGrafter"/>
</dbReference>
<dbReference type="GO" id="GO:0034067">
    <property type="term" value="P:protein localization to Golgi apparatus"/>
    <property type="evidence" value="ECO:0007669"/>
    <property type="project" value="TreeGrafter"/>
</dbReference>
<evidence type="ECO:0000256" key="3">
    <source>
        <dbReference type="ARBA" id="ARBA00022448"/>
    </source>
</evidence>
<dbReference type="GO" id="GO:0000139">
    <property type="term" value="C:Golgi membrane"/>
    <property type="evidence" value="ECO:0007669"/>
    <property type="project" value="UniProtKB-SubCell"/>
</dbReference>
<dbReference type="RefSeq" id="XP_004343636.1">
    <property type="nucleotide sequence ID" value="XM_004343586.1"/>
</dbReference>
<evidence type="ECO:0000313" key="11">
    <source>
        <dbReference type="Proteomes" id="UP000011083"/>
    </source>
</evidence>
<evidence type="ECO:0000256" key="1">
    <source>
        <dbReference type="ARBA" id="ARBA00004653"/>
    </source>
</evidence>
<evidence type="ECO:0000256" key="6">
    <source>
        <dbReference type="ARBA" id="ARBA00022989"/>
    </source>
</evidence>
<dbReference type="PANTHER" id="PTHR12952">
    <property type="entry name" value="SYS1"/>
    <property type="match status" value="1"/>
</dbReference>
<name>L8H5R6_ACACF</name>
<evidence type="ECO:0000256" key="2">
    <source>
        <dbReference type="ARBA" id="ARBA00008160"/>
    </source>
</evidence>
<dbReference type="STRING" id="1257118.L8H5R6"/>
<dbReference type="InterPro" id="IPR019185">
    <property type="entry name" value="Integral_membrane_SYS1-rel"/>
</dbReference>
<gene>
    <name evidence="10" type="ORF">ACA1_098810</name>
</gene>
<feature type="transmembrane region" description="Helical" evidence="9">
    <location>
        <begin position="12"/>
        <end position="40"/>
    </location>
</feature>
<dbReference type="EMBL" id="KB007910">
    <property type="protein sequence ID" value="ELR20505.1"/>
    <property type="molecule type" value="Genomic_DNA"/>
</dbReference>
<dbReference type="Pfam" id="PF09801">
    <property type="entry name" value="SYS1"/>
    <property type="match status" value="1"/>
</dbReference>
<keyword evidence="11" id="KW-1185">Reference proteome</keyword>
<dbReference type="VEuPathDB" id="AmoebaDB:ACA1_098810"/>
<evidence type="ECO:0000256" key="8">
    <source>
        <dbReference type="ARBA" id="ARBA00023136"/>
    </source>
</evidence>
<dbReference type="Proteomes" id="UP000011083">
    <property type="component" value="Unassembled WGS sequence"/>
</dbReference>
<accession>L8H5R6</accession>
<evidence type="ECO:0000313" key="10">
    <source>
        <dbReference type="EMBL" id="ELR20505.1"/>
    </source>
</evidence>
<dbReference type="GO" id="GO:0005829">
    <property type="term" value="C:cytosol"/>
    <property type="evidence" value="ECO:0007669"/>
    <property type="project" value="GOC"/>
</dbReference>
<keyword evidence="7" id="KW-0333">Golgi apparatus</keyword>
<organism evidence="10 11">
    <name type="scientific">Acanthamoeba castellanii (strain ATCC 30010 / Neff)</name>
    <dbReference type="NCBI Taxonomy" id="1257118"/>
    <lineage>
        <taxon>Eukaryota</taxon>
        <taxon>Amoebozoa</taxon>
        <taxon>Discosea</taxon>
        <taxon>Longamoebia</taxon>
        <taxon>Centramoebida</taxon>
        <taxon>Acanthamoebidae</taxon>
        <taxon>Acanthamoeba</taxon>
    </lineage>
</organism>
<keyword evidence="6 9" id="KW-1133">Transmembrane helix</keyword>
<dbReference type="GeneID" id="14921363"/>
<proteinExistence type="inferred from homology"/>
<keyword evidence="5" id="KW-0653">Protein transport</keyword>
<dbReference type="OrthoDB" id="542931at2759"/>
<reference evidence="10 11" key="1">
    <citation type="journal article" date="2013" name="Genome Biol.">
        <title>Genome of Acanthamoeba castellanii highlights extensive lateral gene transfer and early evolution of tyrosine kinase signaling.</title>
        <authorList>
            <person name="Clarke M."/>
            <person name="Lohan A.J."/>
            <person name="Liu B."/>
            <person name="Lagkouvardos I."/>
            <person name="Roy S."/>
            <person name="Zafar N."/>
            <person name="Bertelli C."/>
            <person name="Schilde C."/>
            <person name="Kianianmomeni A."/>
            <person name="Burglin T.R."/>
            <person name="Frech C."/>
            <person name="Turcotte B."/>
            <person name="Kopec K.O."/>
            <person name="Synnott J.M."/>
            <person name="Choo C."/>
            <person name="Paponov I."/>
            <person name="Finkler A."/>
            <person name="Soon Heng Tan C."/>
            <person name="Hutchins A.P."/>
            <person name="Weinmeier T."/>
            <person name="Rattei T."/>
            <person name="Chu J.S."/>
            <person name="Gimenez G."/>
            <person name="Irimia M."/>
            <person name="Rigden D.J."/>
            <person name="Fitzpatrick D.A."/>
            <person name="Lorenzo-Morales J."/>
            <person name="Bateman A."/>
            <person name="Chiu C.H."/>
            <person name="Tang P."/>
            <person name="Hegemann P."/>
            <person name="Fromm H."/>
            <person name="Raoult D."/>
            <person name="Greub G."/>
            <person name="Miranda-Saavedra D."/>
            <person name="Chen N."/>
            <person name="Nash P."/>
            <person name="Ginger M.L."/>
            <person name="Horn M."/>
            <person name="Schaap P."/>
            <person name="Caler L."/>
            <person name="Loftus B."/>
        </authorList>
    </citation>
    <scope>NUCLEOTIDE SEQUENCE [LARGE SCALE GENOMIC DNA]</scope>
    <source>
        <strain evidence="10 11">Neff</strain>
    </source>
</reference>